<evidence type="ECO:0000313" key="1">
    <source>
        <dbReference type="EMBL" id="SNY64373.1"/>
    </source>
</evidence>
<organism evidence="1 2">
    <name type="scientific">Paractinoplanes atraurantiacus</name>
    <dbReference type="NCBI Taxonomy" id="1036182"/>
    <lineage>
        <taxon>Bacteria</taxon>
        <taxon>Bacillati</taxon>
        <taxon>Actinomycetota</taxon>
        <taxon>Actinomycetes</taxon>
        <taxon>Micromonosporales</taxon>
        <taxon>Micromonosporaceae</taxon>
        <taxon>Paractinoplanes</taxon>
    </lineage>
</organism>
<keyword evidence="2" id="KW-1185">Reference proteome</keyword>
<sequence length="210" mass="21668">MHRQLHRLGWALLFGLVIGLVNAVPGAAAPSAVRCEGAVVRSVDVARPGALPRLCVAVGGVVRLVNIGPGSLSAQPAGAVDCFYAGGTYQCRLIRAGTVRFVLAPEGRQLTVTVPAAVPGQPSTACAPAGSVVDLDTNDELGWWAPCLRLGATLRIVNLGPGLLARAPADAVSCYYEAGIHTCQFRLAASVTFTATRDTATRTVTAVAVR</sequence>
<protein>
    <submittedName>
        <fullName evidence="1">Uncharacterized protein</fullName>
    </submittedName>
</protein>
<name>A0A285JWF3_9ACTN</name>
<dbReference type="EMBL" id="OBDY01000026">
    <property type="protein sequence ID" value="SNY64373.1"/>
    <property type="molecule type" value="Genomic_DNA"/>
</dbReference>
<proteinExistence type="predicted"/>
<dbReference type="Proteomes" id="UP000219612">
    <property type="component" value="Unassembled WGS sequence"/>
</dbReference>
<dbReference type="OrthoDB" id="3395498at2"/>
<gene>
    <name evidence="1" type="ORF">SAMN05421748_126121</name>
</gene>
<evidence type="ECO:0000313" key="2">
    <source>
        <dbReference type="Proteomes" id="UP000219612"/>
    </source>
</evidence>
<dbReference type="RefSeq" id="WP_097327092.1">
    <property type="nucleotide sequence ID" value="NZ_OBDY01000026.1"/>
</dbReference>
<accession>A0A285JWF3</accession>
<dbReference type="AlphaFoldDB" id="A0A285JWF3"/>
<reference evidence="1 2" key="1">
    <citation type="submission" date="2017-09" db="EMBL/GenBank/DDBJ databases">
        <authorList>
            <person name="Ehlers B."/>
            <person name="Leendertz F.H."/>
        </authorList>
    </citation>
    <scope>NUCLEOTIDE SEQUENCE [LARGE SCALE GENOMIC DNA]</scope>
    <source>
        <strain evidence="1 2">CGMCC 4.6857</strain>
    </source>
</reference>